<organism evidence="1 2">
    <name type="scientific">Mucilaginibacter conchicola</name>
    <dbReference type="NCBI Taxonomy" id="2303333"/>
    <lineage>
        <taxon>Bacteria</taxon>
        <taxon>Pseudomonadati</taxon>
        <taxon>Bacteroidota</taxon>
        <taxon>Sphingobacteriia</taxon>
        <taxon>Sphingobacteriales</taxon>
        <taxon>Sphingobacteriaceae</taxon>
        <taxon>Mucilaginibacter</taxon>
    </lineage>
</organism>
<evidence type="ECO:0000313" key="1">
    <source>
        <dbReference type="EMBL" id="RFZ92924.1"/>
    </source>
</evidence>
<protein>
    <submittedName>
        <fullName evidence="1">Uncharacterized protein</fullName>
    </submittedName>
</protein>
<keyword evidence="2" id="KW-1185">Reference proteome</keyword>
<dbReference type="EMBL" id="QWDC01000002">
    <property type="protein sequence ID" value="RFZ92924.1"/>
    <property type="molecule type" value="Genomic_DNA"/>
</dbReference>
<dbReference type="AlphaFoldDB" id="A0A372NV62"/>
<dbReference type="OrthoDB" id="1491115at2"/>
<gene>
    <name evidence="1" type="ORF">D0C36_16175</name>
</gene>
<dbReference type="Proteomes" id="UP000264217">
    <property type="component" value="Unassembled WGS sequence"/>
</dbReference>
<sequence length="74" mass="8110">MYQVIDDMAALTASAQLHCGGTQGSGSLDDLMAFVADQGGQAAVIGYAQHYALTVKKDYREFQKDFKRGKYEKT</sequence>
<evidence type="ECO:0000313" key="2">
    <source>
        <dbReference type="Proteomes" id="UP000264217"/>
    </source>
</evidence>
<proteinExistence type="predicted"/>
<dbReference type="RefSeq" id="WP_117392633.1">
    <property type="nucleotide sequence ID" value="NZ_QWDC01000002.1"/>
</dbReference>
<reference evidence="1 2" key="1">
    <citation type="submission" date="2018-08" db="EMBL/GenBank/DDBJ databases">
        <title>Mucilaginibacter sp. MYSH2.</title>
        <authorList>
            <person name="Seo T."/>
        </authorList>
    </citation>
    <scope>NUCLEOTIDE SEQUENCE [LARGE SCALE GENOMIC DNA]</scope>
    <source>
        <strain evidence="1 2">MYSH2</strain>
    </source>
</reference>
<accession>A0A372NV62</accession>
<name>A0A372NV62_9SPHI</name>
<comment type="caution">
    <text evidence="1">The sequence shown here is derived from an EMBL/GenBank/DDBJ whole genome shotgun (WGS) entry which is preliminary data.</text>
</comment>